<evidence type="ECO:0000313" key="2">
    <source>
        <dbReference type="EMBL" id="EFL50803.1"/>
    </source>
</evidence>
<feature type="region of interest" description="Disordered" evidence="1">
    <location>
        <begin position="57"/>
        <end position="119"/>
    </location>
</feature>
<proteinExistence type="predicted"/>
<gene>
    <name evidence="2" type="ORF">DesfrDRAFT_2379</name>
</gene>
<comment type="caution">
    <text evidence="2">The sequence shown here is derived from an EMBL/GenBank/DDBJ whole genome shotgun (WGS) entry which is preliminary data.</text>
</comment>
<evidence type="ECO:0000313" key="3">
    <source>
        <dbReference type="Proteomes" id="UP000006250"/>
    </source>
</evidence>
<accession>E1JXN0</accession>
<feature type="region of interest" description="Disordered" evidence="1">
    <location>
        <begin position="149"/>
        <end position="171"/>
    </location>
</feature>
<dbReference type="STRING" id="596151.DesfrDRAFT_2379"/>
<evidence type="ECO:0000256" key="1">
    <source>
        <dbReference type="SAM" id="MobiDB-lite"/>
    </source>
</evidence>
<name>E1JXN0_SOLFR</name>
<sequence>MASSHPGEIPLSEEVPAALALLHAYRSSGSDSTNRKSGSNSLERAIPSLWLGTSSWKRKLKANSSNPNRPPSSDSPFKPRPPKAMPIWQRSLSKPGAVLRPPSHRAARGPDSGHPLPPAARALSQLRHDKQGMRPRRAPHRLRPQVLSHGRGDGRHAQGLTPHHPGLLIPRPRRGHLAVISGGRVGPILDLTYPVNAYFSYY</sequence>
<dbReference type="EMBL" id="AECZ01000015">
    <property type="protein sequence ID" value="EFL50803.1"/>
    <property type="molecule type" value="Genomic_DNA"/>
</dbReference>
<dbReference type="Proteomes" id="UP000006250">
    <property type="component" value="Unassembled WGS sequence"/>
</dbReference>
<protein>
    <submittedName>
        <fullName evidence="2">Uncharacterized protein</fullName>
    </submittedName>
</protein>
<feature type="compositionally biased region" description="Low complexity" evidence="1">
    <location>
        <begin position="63"/>
        <end position="76"/>
    </location>
</feature>
<keyword evidence="3" id="KW-1185">Reference proteome</keyword>
<reference evidence="2 3" key="1">
    <citation type="submission" date="2010-08" db="EMBL/GenBank/DDBJ databases">
        <title>The draft genome of Desulfovibrio fructosovorans JJ.</title>
        <authorList>
            <consortium name="US DOE Joint Genome Institute (JGI-PGF)"/>
            <person name="Lucas S."/>
            <person name="Copeland A."/>
            <person name="Lapidus A."/>
            <person name="Cheng J.-F."/>
            <person name="Bruce D."/>
            <person name="Goodwin L."/>
            <person name="Pitluck S."/>
            <person name="Land M.L."/>
            <person name="Hauser L."/>
            <person name="Chang Y.-J."/>
            <person name="Jeffries C."/>
            <person name="Wall J.D."/>
            <person name="Stahl D.A."/>
            <person name="Arkin A.P."/>
            <person name="Dehal P."/>
            <person name="Stolyar S.M."/>
            <person name="Hazen T.C."/>
            <person name="Woyke T.J."/>
        </authorList>
    </citation>
    <scope>NUCLEOTIDE SEQUENCE [LARGE SCALE GENOMIC DNA]</scope>
    <source>
        <strain evidence="2 3">JJ</strain>
    </source>
</reference>
<dbReference type="AlphaFoldDB" id="E1JXN0"/>
<organism evidence="2 3">
    <name type="scientific">Solidesulfovibrio fructosivorans JJ]</name>
    <dbReference type="NCBI Taxonomy" id="596151"/>
    <lineage>
        <taxon>Bacteria</taxon>
        <taxon>Pseudomonadati</taxon>
        <taxon>Thermodesulfobacteriota</taxon>
        <taxon>Desulfovibrionia</taxon>
        <taxon>Desulfovibrionales</taxon>
        <taxon>Desulfovibrionaceae</taxon>
        <taxon>Solidesulfovibrio</taxon>
    </lineage>
</organism>